<evidence type="ECO:0000259" key="11">
    <source>
        <dbReference type="Pfam" id="PF16916"/>
    </source>
</evidence>
<gene>
    <name evidence="12" type="ORF">BBK14_08745</name>
</gene>
<evidence type="ECO:0000313" key="12">
    <source>
        <dbReference type="EMBL" id="OHV20301.1"/>
    </source>
</evidence>
<dbReference type="InterPro" id="IPR058533">
    <property type="entry name" value="Cation_efflux_TM"/>
</dbReference>
<evidence type="ECO:0000256" key="4">
    <source>
        <dbReference type="ARBA" id="ARBA00022692"/>
    </source>
</evidence>
<evidence type="ECO:0000256" key="8">
    <source>
        <dbReference type="SAM" id="MobiDB-lite"/>
    </source>
</evidence>
<name>A0A1S1PGG2_9ACTN</name>
<dbReference type="PANTHER" id="PTHR11562:SF17">
    <property type="entry name" value="RE54080P-RELATED"/>
    <property type="match status" value="1"/>
</dbReference>
<dbReference type="NCBIfam" id="TIGR01297">
    <property type="entry name" value="CDF"/>
    <property type="match status" value="1"/>
</dbReference>
<dbReference type="Gene3D" id="1.20.1510.10">
    <property type="entry name" value="Cation efflux protein transmembrane domain"/>
    <property type="match status" value="1"/>
</dbReference>
<dbReference type="AlphaFoldDB" id="A0A1S1PGG2"/>
<dbReference type="InterPro" id="IPR036837">
    <property type="entry name" value="Cation_efflux_CTD_sf"/>
</dbReference>
<evidence type="ECO:0000313" key="13">
    <source>
        <dbReference type="Proteomes" id="UP000179769"/>
    </source>
</evidence>
<evidence type="ECO:0000256" key="6">
    <source>
        <dbReference type="ARBA" id="ARBA00023065"/>
    </source>
</evidence>
<evidence type="ECO:0000256" key="7">
    <source>
        <dbReference type="ARBA" id="ARBA00023136"/>
    </source>
</evidence>
<keyword evidence="6" id="KW-0406">Ion transport</keyword>
<dbReference type="Pfam" id="PF01545">
    <property type="entry name" value="Cation_efflux"/>
    <property type="match status" value="1"/>
</dbReference>
<dbReference type="OrthoDB" id="9809646at2"/>
<feature type="transmembrane region" description="Helical" evidence="9">
    <location>
        <begin position="66"/>
        <end position="94"/>
    </location>
</feature>
<keyword evidence="13" id="KW-1185">Reference proteome</keyword>
<evidence type="ECO:0000256" key="2">
    <source>
        <dbReference type="ARBA" id="ARBA00008873"/>
    </source>
</evidence>
<dbReference type="GO" id="GO:0005886">
    <property type="term" value="C:plasma membrane"/>
    <property type="evidence" value="ECO:0007669"/>
    <property type="project" value="TreeGrafter"/>
</dbReference>
<feature type="transmembrane region" description="Helical" evidence="9">
    <location>
        <begin position="228"/>
        <end position="250"/>
    </location>
</feature>
<feature type="domain" description="Cation efflux protein transmembrane" evidence="10">
    <location>
        <begin position="68"/>
        <end position="257"/>
    </location>
</feature>
<dbReference type="RefSeq" id="WP_071066895.1">
    <property type="nucleotide sequence ID" value="NZ_MAXA01000268.1"/>
</dbReference>
<dbReference type="SUPFAM" id="SSF160240">
    <property type="entry name" value="Cation efflux protein cytoplasmic domain-like"/>
    <property type="match status" value="1"/>
</dbReference>
<evidence type="ECO:0000256" key="1">
    <source>
        <dbReference type="ARBA" id="ARBA00004141"/>
    </source>
</evidence>
<feature type="transmembrane region" description="Helical" evidence="9">
    <location>
        <begin position="167"/>
        <end position="187"/>
    </location>
</feature>
<dbReference type="EMBL" id="MAXA01000268">
    <property type="protein sequence ID" value="OHV20301.1"/>
    <property type="molecule type" value="Genomic_DNA"/>
</dbReference>
<evidence type="ECO:0000256" key="5">
    <source>
        <dbReference type="ARBA" id="ARBA00022989"/>
    </source>
</evidence>
<feature type="domain" description="Cation efflux protein cytoplasmic" evidence="11">
    <location>
        <begin position="263"/>
        <end position="337"/>
    </location>
</feature>
<keyword evidence="5 9" id="KW-1133">Transmembrane helix</keyword>
<feature type="region of interest" description="Disordered" evidence="8">
    <location>
        <begin position="1"/>
        <end position="59"/>
    </location>
</feature>
<keyword evidence="4 9" id="KW-0812">Transmembrane</keyword>
<accession>A0A1S1PGG2</accession>
<feature type="transmembrane region" description="Helical" evidence="9">
    <location>
        <begin position="199"/>
        <end position="222"/>
    </location>
</feature>
<comment type="caution">
    <text evidence="12">The sequence shown here is derived from an EMBL/GenBank/DDBJ whole genome shotgun (WGS) entry which is preliminary data.</text>
</comment>
<reference evidence="13" key="1">
    <citation type="submission" date="2016-07" db="EMBL/GenBank/DDBJ databases">
        <title>Frankia sp. NRRL B-16219 Genome sequencing.</title>
        <authorList>
            <person name="Ghodhbane-Gtari F."/>
            <person name="Swanson E."/>
            <person name="Gueddou A."/>
            <person name="Louati M."/>
            <person name="Nouioui I."/>
            <person name="Hezbri K."/>
            <person name="Abebe-Akele F."/>
            <person name="Simpson S."/>
            <person name="Morris K."/>
            <person name="Thomas K."/>
            <person name="Gtari M."/>
            <person name="Tisa L.S."/>
        </authorList>
    </citation>
    <scope>NUCLEOTIDE SEQUENCE [LARGE SCALE GENOMIC DNA]</scope>
    <source>
        <strain evidence="13">NRRL B-16219</strain>
    </source>
</reference>
<dbReference type="Proteomes" id="UP000179769">
    <property type="component" value="Unassembled WGS sequence"/>
</dbReference>
<keyword evidence="3" id="KW-0813">Transport</keyword>
<dbReference type="SUPFAM" id="SSF161111">
    <property type="entry name" value="Cation efflux protein transmembrane domain-like"/>
    <property type="match status" value="1"/>
</dbReference>
<evidence type="ECO:0000259" key="10">
    <source>
        <dbReference type="Pfam" id="PF01545"/>
    </source>
</evidence>
<comment type="similarity">
    <text evidence="2">Belongs to the cation diffusion facilitator (CDF) transporter (TC 2.A.4) family. SLC30A subfamily.</text>
</comment>
<feature type="transmembrane region" description="Helical" evidence="9">
    <location>
        <begin position="100"/>
        <end position="117"/>
    </location>
</feature>
<organism evidence="12 13">
    <name type="scientific">Parafrankia soli</name>
    <dbReference type="NCBI Taxonomy" id="2599596"/>
    <lineage>
        <taxon>Bacteria</taxon>
        <taxon>Bacillati</taxon>
        <taxon>Actinomycetota</taxon>
        <taxon>Actinomycetes</taxon>
        <taxon>Frankiales</taxon>
        <taxon>Frankiaceae</taxon>
        <taxon>Parafrankia</taxon>
    </lineage>
</organism>
<evidence type="ECO:0000256" key="9">
    <source>
        <dbReference type="SAM" id="Phobius"/>
    </source>
</evidence>
<comment type="subcellular location">
    <subcellularLocation>
        <location evidence="1">Membrane</location>
        <topology evidence="1">Multi-pass membrane protein</topology>
    </subcellularLocation>
</comment>
<dbReference type="InterPro" id="IPR050681">
    <property type="entry name" value="CDF/SLC30A"/>
</dbReference>
<feature type="compositionally biased region" description="Basic and acidic residues" evidence="8">
    <location>
        <begin position="1"/>
        <end position="14"/>
    </location>
</feature>
<keyword evidence="7 9" id="KW-0472">Membrane</keyword>
<dbReference type="InterPro" id="IPR002524">
    <property type="entry name" value="Cation_efflux"/>
</dbReference>
<dbReference type="GO" id="GO:0005385">
    <property type="term" value="F:zinc ion transmembrane transporter activity"/>
    <property type="evidence" value="ECO:0007669"/>
    <property type="project" value="TreeGrafter"/>
</dbReference>
<dbReference type="InterPro" id="IPR027470">
    <property type="entry name" value="Cation_efflux_CTD"/>
</dbReference>
<dbReference type="Gene3D" id="3.30.70.1350">
    <property type="entry name" value="Cation efflux protein, cytoplasmic domain"/>
    <property type="match status" value="1"/>
</dbReference>
<dbReference type="PANTHER" id="PTHR11562">
    <property type="entry name" value="CATION EFFLUX PROTEIN/ ZINC TRANSPORTER"/>
    <property type="match status" value="1"/>
</dbReference>
<dbReference type="InterPro" id="IPR027469">
    <property type="entry name" value="Cation_efflux_TMD_sf"/>
</dbReference>
<proteinExistence type="inferred from homology"/>
<evidence type="ECO:0000256" key="3">
    <source>
        <dbReference type="ARBA" id="ARBA00022448"/>
    </source>
</evidence>
<sequence length="365" mass="37243">MNTPEGRHGDHGHDNGQGLVPPQTRPVHGHDSGHTHAHGGPGAPGGHEHAAGRSAPRGFDSQHRRLAFATGLNVAIVVGQAAAGLLVGSVALLADAAHNLVDAAGVAFALMAIRLARQAPSATRTFGGLRWPVLAAQANAASVLVVTTLVCVEAAGRLAHPEPVDGLVVLIVAIAAAVGNGVSALFVHERHGDLNTRAAVTHLAGDALVSVAVAGAGLVIWLTSGWYWLDPVLSLVVAALIGIQGVRLLAESSRVLLEATPAGLDLAAVQADVLAVEGVTGVHDVHVWGLSDRVAAASAHVEVAGHPTLEEARAVSDRVKAVLAEKHGVVHATVETECEPCSPAGGDPCDVRRVTVHQLAPAHRH</sequence>
<feature type="transmembrane region" description="Helical" evidence="9">
    <location>
        <begin position="129"/>
        <end position="155"/>
    </location>
</feature>
<dbReference type="Pfam" id="PF16916">
    <property type="entry name" value="ZT_dimer"/>
    <property type="match status" value="1"/>
</dbReference>
<protein>
    <submittedName>
        <fullName evidence="12">Cation transporter</fullName>
    </submittedName>
</protein>